<organism evidence="3 4">
    <name type="scientific">Discina gigas</name>
    <dbReference type="NCBI Taxonomy" id="1032678"/>
    <lineage>
        <taxon>Eukaryota</taxon>
        <taxon>Fungi</taxon>
        <taxon>Dikarya</taxon>
        <taxon>Ascomycota</taxon>
        <taxon>Pezizomycotina</taxon>
        <taxon>Pezizomycetes</taxon>
        <taxon>Pezizales</taxon>
        <taxon>Discinaceae</taxon>
        <taxon>Discina</taxon>
    </lineage>
</organism>
<keyword evidence="2" id="KW-0812">Transmembrane</keyword>
<name>A0ABR3GM33_9PEZI</name>
<feature type="transmembrane region" description="Helical" evidence="2">
    <location>
        <begin position="371"/>
        <end position="393"/>
    </location>
</feature>
<evidence type="ECO:0000256" key="2">
    <source>
        <dbReference type="SAM" id="Phobius"/>
    </source>
</evidence>
<feature type="transmembrane region" description="Helical" evidence="2">
    <location>
        <begin position="214"/>
        <end position="234"/>
    </location>
</feature>
<keyword evidence="2" id="KW-0472">Membrane</keyword>
<evidence type="ECO:0000313" key="3">
    <source>
        <dbReference type="EMBL" id="KAL0636977.1"/>
    </source>
</evidence>
<dbReference type="Proteomes" id="UP001447188">
    <property type="component" value="Unassembled WGS sequence"/>
</dbReference>
<feature type="transmembrane region" description="Helical" evidence="2">
    <location>
        <begin position="405"/>
        <end position="425"/>
    </location>
</feature>
<feature type="region of interest" description="Disordered" evidence="1">
    <location>
        <begin position="320"/>
        <end position="350"/>
    </location>
</feature>
<accession>A0ABR3GM33</accession>
<comment type="caution">
    <text evidence="3">The sequence shown here is derived from an EMBL/GenBank/DDBJ whole genome shotgun (WGS) entry which is preliminary data.</text>
</comment>
<proteinExistence type="predicted"/>
<protein>
    <submittedName>
        <fullName evidence="3">Uncharacterized protein</fullName>
    </submittedName>
</protein>
<sequence>MNSSDPASDNYRGQRICRATDWMDILKFFFLNYGLHALTVITEPGDTGFTVFSRSLLAVFLPMTGAIRAMDAIFQYARGEKDSLTVALGSNALCMVRPGAYDNIKLVQVSTALTEIHGQHPVPIDSIREGLFPKRTPQEQRDAGHIVVVPQSMEVVGPLVHTPDNEDQGIRQASLMELSCNYSVLKAAAAIMQTLYASFGLYQVSGDQIKKFGYASYSLTVIPYILMSLINLLATICQPSYPRMYLVKYGGPTPPSTPEVDGSEKVEPDKLQIASIRTPAVAAHRIEQGLDQYVSGEVGIAYGAFPEVTRVVRRGNPYARDPSSWKERRLRNRPGYIPPNRPTERETREPRPETIPLLVQKWAPGKILRTLIVYGLLQIAWLAGPYIIIQLLTGFEKAQSTRSQRAWVIVWMVFSQLLALSPPFLKGDLEKRKVNPVRRHFKMLFGAIIFTVGPIGGFVVVIQMMRNDEVCTVI</sequence>
<reference evidence="3 4" key="1">
    <citation type="submission" date="2024-02" db="EMBL/GenBank/DDBJ databases">
        <title>Discinaceae phylogenomics.</title>
        <authorList>
            <person name="Dirks A.C."/>
            <person name="James T.Y."/>
        </authorList>
    </citation>
    <scope>NUCLEOTIDE SEQUENCE [LARGE SCALE GENOMIC DNA]</scope>
    <source>
        <strain evidence="3 4">ACD0624</strain>
    </source>
</reference>
<keyword evidence="4" id="KW-1185">Reference proteome</keyword>
<evidence type="ECO:0000256" key="1">
    <source>
        <dbReference type="SAM" id="MobiDB-lite"/>
    </source>
</evidence>
<keyword evidence="2" id="KW-1133">Transmembrane helix</keyword>
<dbReference type="EMBL" id="JBBBZM010000041">
    <property type="protein sequence ID" value="KAL0636977.1"/>
    <property type="molecule type" value="Genomic_DNA"/>
</dbReference>
<gene>
    <name evidence="3" type="ORF">Q9L58_004080</name>
</gene>
<feature type="transmembrane region" description="Helical" evidence="2">
    <location>
        <begin position="445"/>
        <end position="465"/>
    </location>
</feature>
<feature type="transmembrane region" description="Helical" evidence="2">
    <location>
        <begin position="184"/>
        <end position="202"/>
    </location>
</feature>
<evidence type="ECO:0000313" key="4">
    <source>
        <dbReference type="Proteomes" id="UP001447188"/>
    </source>
</evidence>